<dbReference type="InterPro" id="IPR043128">
    <property type="entry name" value="Rev_trsase/Diguanyl_cyclase"/>
</dbReference>
<keyword evidence="3" id="KW-0472">Membrane</keyword>
<sequence>MSIPNAFTKSGRTLGRVALLLLLLVAATAARADTPKQVLVLHTHHQGWEWSDGISRGIQEVLAPFAREIVLHMEYLDMGRTTRTSDFAQLADLLAFKWGNTDFDVVVAVGEGALQFLEQQSSRILADVPVIFCAVAPEAAAIGAMGWRATGVTAVAGHDATLRLMLALHPEIRRIIVLIDPRSISPNERRRLVSRVLQPLMQRVAIEVWADPVWTELPARLVSLGPGDLIYLATFHPDRSVQDLAAAETVELVTHWSPVPVYGAYDFFLDRGVVGGMMTVAARQGERAGQMALRILSGASISDIGMPSADPHHPMFDGRLLRRFHLKTDRLPDGSEVLHPAPDFKERYARVFLYLAGAAVAISILLCAAIMRQKRRQRQMAEINAALDTRVRERSAQLQLVHQKLKKQSLVDGVTGLPNRRQTYQRLVDEAKKAQRYGHPLSVVLCDIDWLKGVNLEHGYALGDTILRDVGQTIRRTVREIDLVGRYGGEEFLVILPHTDIDQSRQTAERIQHEISQLRWEQGEVRITISTGLAQLKNQSPADLLKQVSERLGTTKAQGIGRQVEA</sequence>
<dbReference type="InterPro" id="IPR029787">
    <property type="entry name" value="Nucleotide_cyclase"/>
</dbReference>
<name>A0AA41R5J0_9BACT</name>
<proteinExistence type="predicted"/>
<dbReference type="InterPro" id="IPR007487">
    <property type="entry name" value="ABC_transpt-TYRBP-like"/>
</dbReference>
<evidence type="ECO:0000259" key="5">
    <source>
        <dbReference type="PROSITE" id="PS50887"/>
    </source>
</evidence>
<dbReference type="EC" id="2.7.7.65" evidence="1"/>
<keyword evidence="7" id="KW-1185">Reference proteome</keyword>
<keyword evidence="6" id="KW-0808">Transferase</keyword>
<evidence type="ECO:0000256" key="1">
    <source>
        <dbReference type="ARBA" id="ARBA00012528"/>
    </source>
</evidence>
<feature type="transmembrane region" description="Helical" evidence="3">
    <location>
        <begin position="351"/>
        <end position="371"/>
    </location>
</feature>
<dbReference type="AlphaFoldDB" id="A0AA41R5J0"/>
<keyword evidence="3" id="KW-0812">Transmembrane</keyword>
<evidence type="ECO:0000256" key="3">
    <source>
        <dbReference type="SAM" id="Phobius"/>
    </source>
</evidence>
<dbReference type="GO" id="GO:1902201">
    <property type="term" value="P:negative regulation of bacterial-type flagellum-dependent cell motility"/>
    <property type="evidence" value="ECO:0007669"/>
    <property type="project" value="TreeGrafter"/>
</dbReference>
<keyword evidence="4" id="KW-0732">Signal</keyword>
<dbReference type="InterPro" id="IPR050469">
    <property type="entry name" value="Diguanylate_Cyclase"/>
</dbReference>
<dbReference type="EMBL" id="JALJRB010000017">
    <property type="protein sequence ID" value="MCJ8501828.1"/>
    <property type="molecule type" value="Genomic_DNA"/>
</dbReference>
<dbReference type="Proteomes" id="UP001165427">
    <property type="component" value="Unassembled WGS sequence"/>
</dbReference>
<reference evidence="6" key="1">
    <citation type="submission" date="2022-04" db="EMBL/GenBank/DDBJ databases">
        <title>Desulfatitalea alkaliphila sp. nov., a novel anaerobic sulfate-reducing bacterium isolated from terrestrial mud volcano, Taman Peninsula, Russia.</title>
        <authorList>
            <person name="Khomyakova M.A."/>
            <person name="Merkel A.Y."/>
            <person name="Slobodkin A.I."/>
        </authorList>
    </citation>
    <scope>NUCLEOTIDE SEQUENCE</scope>
    <source>
        <strain evidence="6">M08but</strain>
    </source>
</reference>
<dbReference type="InterPro" id="IPR000160">
    <property type="entry name" value="GGDEF_dom"/>
</dbReference>
<dbReference type="GO" id="GO:0043709">
    <property type="term" value="P:cell adhesion involved in single-species biofilm formation"/>
    <property type="evidence" value="ECO:0007669"/>
    <property type="project" value="TreeGrafter"/>
</dbReference>
<organism evidence="6 7">
    <name type="scientific">Desulfatitalea alkaliphila</name>
    <dbReference type="NCBI Taxonomy" id="2929485"/>
    <lineage>
        <taxon>Bacteria</taxon>
        <taxon>Pseudomonadati</taxon>
        <taxon>Thermodesulfobacteriota</taxon>
        <taxon>Desulfobacteria</taxon>
        <taxon>Desulfobacterales</taxon>
        <taxon>Desulfosarcinaceae</taxon>
        <taxon>Desulfatitalea</taxon>
    </lineage>
</organism>
<dbReference type="PANTHER" id="PTHR45138:SF9">
    <property type="entry name" value="DIGUANYLATE CYCLASE DGCM-RELATED"/>
    <property type="match status" value="1"/>
</dbReference>
<dbReference type="RefSeq" id="WP_246911107.1">
    <property type="nucleotide sequence ID" value="NZ_JALJRB010000017.1"/>
</dbReference>
<dbReference type="Gene3D" id="3.30.70.270">
    <property type="match status" value="1"/>
</dbReference>
<keyword evidence="3" id="KW-1133">Transmembrane helix</keyword>
<dbReference type="Pfam" id="PF04392">
    <property type="entry name" value="ABC_sub_bind"/>
    <property type="match status" value="1"/>
</dbReference>
<dbReference type="SMART" id="SM00267">
    <property type="entry name" value="GGDEF"/>
    <property type="match status" value="1"/>
</dbReference>
<dbReference type="PANTHER" id="PTHR45138">
    <property type="entry name" value="REGULATORY COMPONENTS OF SENSORY TRANSDUCTION SYSTEM"/>
    <property type="match status" value="1"/>
</dbReference>
<feature type="signal peptide" evidence="4">
    <location>
        <begin position="1"/>
        <end position="32"/>
    </location>
</feature>
<dbReference type="CDD" id="cd01949">
    <property type="entry name" value="GGDEF"/>
    <property type="match status" value="1"/>
</dbReference>
<dbReference type="GO" id="GO:0005886">
    <property type="term" value="C:plasma membrane"/>
    <property type="evidence" value="ECO:0007669"/>
    <property type="project" value="TreeGrafter"/>
</dbReference>
<evidence type="ECO:0000256" key="2">
    <source>
        <dbReference type="ARBA" id="ARBA00034247"/>
    </source>
</evidence>
<comment type="caution">
    <text evidence="6">The sequence shown here is derived from an EMBL/GenBank/DDBJ whole genome shotgun (WGS) entry which is preliminary data.</text>
</comment>
<evidence type="ECO:0000313" key="6">
    <source>
        <dbReference type="EMBL" id="MCJ8501828.1"/>
    </source>
</evidence>
<evidence type="ECO:0000256" key="4">
    <source>
        <dbReference type="SAM" id="SignalP"/>
    </source>
</evidence>
<feature type="domain" description="GGDEF" evidence="5">
    <location>
        <begin position="439"/>
        <end position="566"/>
    </location>
</feature>
<dbReference type="PROSITE" id="PS50887">
    <property type="entry name" value="GGDEF"/>
    <property type="match status" value="1"/>
</dbReference>
<keyword evidence="6" id="KW-0548">Nucleotidyltransferase</keyword>
<dbReference type="SUPFAM" id="SSF55073">
    <property type="entry name" value="Nucleotide cyclase"/>
    <property type="match status" value="1"/>
</dbReference>
<accession>A0AA41R5J0</accession>
<comment type="catalytic activity">
    <reaction evidence="2">
        <text>2 GTP = 3',3'-c-di-GMP + 2 diphosphate</text>
        <dbReference type="Rhea" id="RHEA:24898"/>
        <dbReference type="ChEBI" id="CHEBI:33019"/>
        <dbReference type="ChEBI" id="CHEBI:37565"/>
        <dbReference type="ChEBI" id="CHEBI:58805"/>
        <dbReference type="EC" id="2.7.7.65"/>
    </reaction>
</comment>
<evidence type="ECO:0000313" key="7">
    <source>
        <dbReference type="Proteomes" id="UP001165427"/>
    </source>
</evidence>
<dbReference type="GO" id="GO:0052621">
    <property type="term" value="F:diguanylate cyclase activity"/>
    <property type="evidence" value="ECO:0007669"/>
    <property type="project" value="UniProtKB-EC"/>
</dbReference>
<gene>
    <name evidence="6" type="ORF">MRX98_14690</name>
</gene>
<dbReference type="Gene3D" id="3.40.50.2300">
    <property type="match status" value="2"/>
</dbReference>
<feature type="chain" id="PRO_5041451265" description="diguanylate cyclase" evidence="4">
    <location>
        <begin position="33"/>
        <end position="566"/>
    </location>
</feature>
<dbReference type="NCBIfam" id="TIGR00254">
    <property type="entry name" value="GGDEF"/>
    <property type="match status" value="1"/>
</dbReference>
<dbReference type="Pfam" id="PF00990">
    <property type="entry name" value="GGDEF"/>
    <property type="match status" value="1"/>
</dbReference>
<protein>
    <recommendedName>
        <fullName evidence="1">diguanylate cyclase</fullName>
        <ecNumber evidence="1">2.7.7.65</ecNumber>
    </recommendedName>
</protein>